<dbReference type="InterPro" id="IPR015919">
    <property type="entry name" value="Cadherin-like_sf"/>
</dbReference>
<dbReference type="EMBL" id="BMEO01000008">
    <property type="protein sequence ID" value="GGF98255.1"/>
    <property type="molecule type" value="Genomic_DNA"/>
</dbReference>
<protein>
    <recommendedName>
        <fullName evidence="2">DUF11 domain-containing protein</fullName>
    </recommendedName>
</protein>
<dbReference type="Gene3D" id="2.60.40.10">
    <property type="entry name" value="Immunoglobulins"/>
    <property type="match status" value="4"/>
</dbReference>
<dbReference type="SUPFAM" id="SSF49313">
    <property type="entry name" value="Cadherin-like"/>
    <property type="match status" value="1"/>
</dbReference>
<dbReference type="NCBIfam" id="TIGR01451">
    <property type="entry name" value="B_ant_repeat"/>
    <property type="match status" value="1"/>
</dbReference>
<dbReference type="GO" id="GO:0005509">
    <property type="term" value="F:calcium ion binding"/>
    <property type="evidence" value="ECO:0007669"/>
    <property type="project" value="InterPro"/>
</dbReference>
<sequence>MKRIGLLILLLMAPLTLMAETICAIVKIEIRQELSLERQAFDAKMVITNGLDLAALENLSIDVLFRDADGNPVLASSDQNNTQASFFITLDRMEGVNAVDGTGVINAGEAAEIHWLIIPAPGSGGEFPQGLRYGVAATVSYTYGEESQVVNVSPDYIQVKPTPLLTLDYFIPKDVFGDDPLTPEVEAVTPFDLGLRIYNAGFGEAKQLKIESAQPEIIENEQGLLIDFTLLGSSLNDASVTNSLLADVGLLPAGQSAVVSWLMSTSLNGEFISFEADFVHADELGGALTSLIDSVNTHYLFHRVVVDYPGRDTISDFLALDGSQYRVYESSGTQADVISLPSGIANTGVVNGQQTYALTLSPTAGPIVTQVTDPYQGQPQVITAVRSDGKVLPERNVWQYKEETDPGVYAYYIALFDVETTGAYQLIINGGEPNEAPVINVSSPQTGVAGTPLSFDIEVTDANAGDVLSLVSIGAPAASSVAFVSGSTWRFSWFPELADIGTHQFILRADDGQAQTDASVTVVIEEPDFIDTDGDGMDDDWERDHFGDLSQDAEGDYDQDSATNLEEHDHGGNPIVEDRPLPATILNPVRGAIISSPGSEFTIVNAQAAVDAALVYEFELYESELSETPLAQATVSETAVQTSWQHGVTLNENSTYFWRVRPFDGATPGLWSYDSFTLSATDEPPYGCALAFPDNQVVTSTQPSLSVMAAHDDDSDSLKYRFRVFSDDLMTEQAVDSGWLSEDVLDTSYDFLKQWQPYATFENLDTYYWQVSVKDDSTEVACGDSAFTVDTALTLPYGYAVDSQLMDAVIGTDIELIIHHDNTVPSEQDYLYDIQIDKTLDFSSTDFQDITDQVADSNQQIKWQLSNLDENSVYYWRAKARINTLSGDWVYGRLTVRTDTSSPVLVQLNPSNLSWVDHLRPVLSFQADTGVKKVSHYLVEVFTDEAATQLLHSLTTDHTEVVVPELTDRNYYYWRVTSVYEDSSQGTPSQLSRFYTINSGVIHIPEFEFLSLQQAEQNQGLNYTIEWVDSYDGGNADIELFYDTDNQGEAGILIASGLSEDDFNDSYNWDLMGVGEGNYYLYATISANGQSVTRYSLNPLTLTYYQVSYQADTLITTESGDVATLSVTLNKQPTDYVRVKAQVSDISEAEILPAELIFTPTNWQTPQDFVVQGIDDGIYDGDVAYQVVFDNVESADPHYHGFTLDAIELTNIGDGVFTPVVDIELQKNLLSSSPFQVGNQIQYELIISNHGPNDATGIVVSDTMTNLTLVSTSGASCLPADSFPCTIDDLANGQSVTLNVTTQLSAAGTFDNEASAFAAEDDADESNNTDNTDNGGVSVGPNLAVSINVCEQNIQPVQSVVYQLEVSNIGDLDINAAALTSTTSSHLNVQSWECSAINGASCASATGSGNINTNVDLPIGSSLVYLLLTDINAQVGEVINHSASIAMPTGITDVDPSDNSASQSNLITDIIFKHGFELMVNPCQ</sequence>
<dbReference type="InterPro" id="IPR047589">
    <property type="entry name" value="DUF11_rpt"/>
</dbReference>
<evidence type="ECO:0000313" key="3">
    <source>
        <dbReference type="EMBL" id="GGF98255.1"/>
    </source>
</evidence>
<accession>A0A917CUQ3</accession>
<evidence type="ECO:0000313" key="4">
    <source>
        <dbReference type="Proteomes" id="UP000605253"/>
    </source>
</evidence>
<dbReference type="Pfam" id="PF01345">
    <property type="entry name" value="DUF11"/>
    <property type="match status" value="1"/>
</dbReference>
<dbReference type="InterPro" id="IPR038081">
    <property type="entry name" value="CalX-like_sf"/>
</dbReference>
<dbReference type="InterPro" id="IPR013783">
    <property type="entry name" value="Ig-like_fold"/>
</dbReference>
<dbReference type="RefSeq" id="WP_188365547.1">
    <property type="nucleotide sequence ID" value="NZ_BMEO01000008.1"/>
</dbReference>
<comment type="caution">
    <text evidence="3">The sequence shown here is derived from an EMBL/GenBank/DDBJ whole genome shotgun (WGS) entry which is preliminary data.</text>
</comment>
<dbReference type="SUPFAM" id="SSF141072">
    <property type="entry name" value="CalX-like"/>
    <property type="match status" value="1"/>
</dbReference>
<dbReference type="InterPro" id="IPR001434">
    <property type="entry name" value="OmcB-like_DUF11"/>
</dbReference>
<reference evidence="3" key="2">
    <citation type="submission" date="2020-09" db="EMBL/GenBank/DDBJ databases">
        <authorList>
            <person name="Sun Q."/>
            <person name="Zhou Y."/>
        </authorList>
    </citation>
    <scope>NUCLEOTIDE SEQUENCE</scope>
    <source>
        <strain evidence="3">CGMCC 1.12181</strain>
    </source>
</reference>
<evidence type="ECO:0000259" key="2">
    <source>
        <dbReference type="Pfam" id="PF01345"/>
    </source>
</evidence>
<feature type="region of interest" description="Disordered" evidence="1">
    <location>
        <begin position="529"/>
        <end position="575"/>
    </location>
</feature>
<dbReference type="GO" id="GO:0016020">
    <property type="term" value="C:membrane"/>
    <property type="evidence" value="ECO:0007669"/>
    <property type="project" value="InterPro"/>
</dbReference>
<name>A0A917CUQ3_9GAMM</name>
<evidence type="ECO:0000256" key="1">
    <source>
        <dbReference type="SAM" id="MobiDB-lite"/>
    </source>
</evidence>
<feature type="domain" description="DUF11" evidence="2">
    <location>
        <begin position="1222"/>
        <end position="1332"/>
    </location>
</feature>
<organism evidence="3 4">
    <name type="scientific">Marinicella pacifica</name>
    <dbReference type="NCBI Taxonomy" id="1171543"/>
    <lineage>
        <taxon>Bacteria</taxon>
        <taxon>Pseudomonadati</taxon>
        <taxon>Pseudomonadota</taxon>
        <taxon>Gammaproteobacteria</taxon>
        <taxon>Lysobacterales</taxon>
        <taxon>Marinicellaceae</taxon>
        <taxon>Marinicella</taxon>
    </lineage>
</organism>
<feature type="compositionally biased region" description="Basic and acidic residues" evidence="1">
    <location>
        <begin position="565"/>
        <end position="575"/>
    </location>
</feature>
<feature type="compositionally biased region" description="Acidic residues" evidence="1">
    <location>
        <begin position="529"/>
        <end position="541"/>
    </location>
</feature>
<keyword evidence="4" id="KW-1185">Reference proteome</keyword>
<dbReference type="Proteomes" id="UP000605253">
    <property type="component" value="Unassembled WGS sequence"/>
</dbReference>
<proteinExistence type="predicted"/>
<gene>
    <name evidence="3" type="ORF">GCM10011365_19450</name>
</gene>
<reference evidence="3" key="1">
    <citation type="journal article" date="2014" name="Int. J. Syst. Evol. Microbiol.">
        <title>Complete genome sequence of Corynebacterium casei LMG S-19264T (=DSM 44701T), isolated from a smear-ripened cheese.</title>
        <authorList>
            <consortium name="US DOE Joint Genome Institute (JGI-PGF)"/>
            <person name="Walter F."/>
            <person name="Albersmeier A."/>
            <person name="Kalinowski J."/>
            <person name="Ruckert C."/>
        </authorList>
    </citation>
    <scope>NUCLEOTIDE SEQUENCE</scope>
    <source>
        <strain evidence="3">CGMCC 1.12181</strain>
    </source>
</reference>